<dbReference type="CDD" id="cd03467">
    <property type="entry name" value="Rieske"/>
    <property type="match status" value="1"/>
</dbReference>
<feature type="domain" description="Rieske" evidence="6">
    <location>
        <begin position="46"/>
        <end position="140"/>
    </location>
</feature>
<name>F8E2T7_CORRG</name>
<dbReference type="SUPFAM" id="SSF50022">
    <property type="entry name" value="ISP domain"/>
    <property type="match status" value="1"/>
</dbReference>
<evidence type="ECO:0000256" key="5">
    <source>
        <dbReference type="SAM" id="MobiDB-lite"/>
    </source>
</evidence>
<keyword evidence="1" id="KW-0001">2Fe-2S</keyword>
<dbReference type="eggNOG" id="COG2146">
    <property type="taxonomic scope" value="Bacteria"/>
</dbReference>
<dbReference type="GO" id="GO:0016705">
    <property type="term" value="F:oxidoreductase activity, acting on paired donors, with incorporation or reduction of molecular oxygen"/>
    <property type="evidence" value="ECO:0007669"/>
    <property type="project" value="UniProtKB-ARBA"/>
</dbReference>
<dbReference type="AlphaFoldDB" id="F8E2T7"/>
<evidence type="ECO:0000256" key="1">
    <source>
        <dbReference type="ARBA" id="ARBA00022714"/>
    </source>
</evidence>
<dbReference type="InterPro" id="IPR036922">
    <property type="entry name" value="Rieske_2Fe-2S_sf"/>
</dbReference>
<reference evidence="7 8" key="1">
    <citation type="journal article" date="2012" name="BMC Genomics">
        <title>Complete genome sequence, lifestyle, and multi-drug resistance of the human pathogen Corynebacterium resistens DSM 45100 isolated from blood samples of a leukemia patient.</title>
        <authorList>
            <person name="Schroder J."/>
            <person name="Maus I."/>
            <person name="Meyer K."/>
            <person name="Wordemann S."/>
            <person name="Blom J."/>
            <person name="Jaenicke S."/>
            <person name="Schneider J."/>
            <person name="Trost E."/>
            <person name="Tauch A."/>
        </authorList>
    </citation>
    <scope>NUCLEOTIDE SEQUENCE [LARGE SCALE GENOMIC DNA]</scope>
    <source>
        <strain evidence="8">DSM 45100 / JCM 12819 / CCUG 50093 / GTC 2026 / SICGH 158</strain>
    </source>
</reference>
<dbReference type="STRING" id="662755.CRES_0272"/>
<keyword evidence="4" id="KW-0411">Iron-sulfur</keyword>
<dbReference type="InterPro" id="IPR017941">
    <property type="entry name" value="Rieske_2Fe-2S"/>
</dbReference>
<organism evidence="7 8">
    <name type="scientific">Corynebacterium resistens (strain DSM 45100 / JCM 12819 / GTC 2026 / SICGH 158)</name>
    <dbReference type="NCBI Taxonomy" id="662755"/>
    <lineage>
        <taxon>Bacteria</taxon>
        <taxon>Bacillati</taxon>
        <taxon>Actinomycetota</taxon>
        <taxon>Actinomycetes</taxon>
        <taxon>Mycobacteriales</taxon>
        <taxon>Corynebacteriaceae</taxon>
        <taxon>Corynebacterium</taxon>
    </lineage>
</organism>
<dbReference type="RefSeq" id="WP_013887663.1">
    <property type="nucleotide sequence ID" value="NC_015673.1"/>
</dbReference>
<dbReference type="GO" id="GO:0004497">
    <property type="term" value="F:monooxygenase activity"/>
    <property type="evidence" value="ECO:0007669"/>
    <property type="project" value="UniProtKB-ARBA"/>
</dbReference>
<dbReference type="EMBL" id="CP002857">
    <property type="protein sequence ID" value="AEI08635.1"/>
    <property type="molecule type" value="Genomic_DNA"/>
</dbReference>
<keyword evidence="8" id="KW-1185">Reference proteome</keyword>
<dbReference type="GO" id="GO:0051537">
    <property type="term" value="F:2 iron, 2 sulfur cluster binding"/>
    <property type="evidence" value="ECO:0007669"/>
    <property type="project" value="UniProtKB-KW"/>
</dbReference>
<dbReference type="PROSITE" id="PS51318">
    <property type="entry name" value="TAT"/>
    <property type="match status" value="1"/>
</dbReference>
<dbReference type="InterPro" id="IPR006311">
    <property type="entry name" value="TAT_signal"/>
</dbReference>
<keyword evidence="3" id="KW-0408">Iron</keyword>
<evidence type="ECO:0000256" key="3">
    <source>
        <dbReference type="ARBA" id="ARBA00023004"/>
    </source>
</evidence>
<dbReference type="InterPro" id="IPR019546">
    <property type="entry name" value="TAT_signal_bac_arc"/>
</dbReference>
<sequence length="142" mass="14492">MEGMSASDFSCPRLVSRRGFLKGAAAVTATTAAGAVLAACGSKSDAAKVAQADIPVGGAIISGEWVVAQPQNGQFVAYSNVCPHAQGVIDKIEKDGTRTLAVCPKHHSKFDVATGEVVEGPSRDGLKPAKKVEAADGQVEIS</sequence>
<dbReference type="PROSITE" id="PS51296">
    <property type="entry name" value="RIESKE"/>
    <property type="match status" value="1"/>
</dbReference>
<evidence type="ECO:0000313" key="8">
    <source>
        <dbReference type="Proteomes" id="UP000000492"/>
    </source>
</evidence>
<keyword evidence="2" id="KW-0479">Metal-binding</keyword>
<protein>
    <submittedName>
        <fullName evidence="7">Secreted protein</fullName>
    </submittedName>
</protein>
<dbReference type="Gene3D" id="2.102.10.10">
    <property type="entry name" value="Rieske [2Fe-2S] iron-sulphur domain"/>
    <property type="match status" value="1"/>
</dbReference>
<accession>F8E2T7</accession>
<dbReference type="Pfam" id="PF00355">
    <property type="entry name" value="Rieske"/>
    <property type="match status" value="1"/>
</dbReference>
<evidence type="ECO:0000259" key="6">
    <source>
        <dbReference type="PROSITE" id="PS51296"/>
    </source>
</evidence>
<proteinExistence type="predicted"/>
<evidence type="ECO:0000313" key="7">
    <source>
        <dbReference type="EMBL" id="AEI08635.1"/>
    </source>
</evidence>
<dbReference type="Pfam" id="PF10518">
    <property type="entry name" value="TAT_signal"/>
    <property type="match status" value="1"/>
</dbReference>
<dbReference type="GO" id="GO:0046872">
    <property type="term" value="F:metal ion binding"/>
    <property type="evidence" value="ECO:0007669"/>
    <property type="project" value="UniProtKB-KW"/>
</dbReference>
<dbReference type="HOGENOM" id="CLU_055690_1_4_11"/>
<evidence type="ECO:0000256" key="4">
    <source>
        <dbReference type="ARBA" id="ARBA00023014"/>
    </source>
</evidence>
<dbReference type="Proteomes" id="UP000000492">
    <property type="component" value="Chromosome"/>
</dbReference>
<dbReference type="KEGG" id="crd:CRES_0272"/>
<feature type="region of interest" description="Disordered" evidence="5">
    <location>
        <begin position="121"/>
        <end position="142"/>
    </location>
</feature>
<feature type="compositionally biased region" description="Basic and acidic residues" evidence="5">
    <location>
        <begin position="121"/>
        <end position="134"/>
    </location>
</feature>
<evidence type="ECO:0000256" key="2">
    <source>
        <dbReference type="ARBA" id="ARBA00022723"/>
    </source>
</evidence>
<gene>
    <name evidence="7" type="ordered locus">CRES_0272</name>
</gene>